<feature type="compositionally biased region" description="Polar residues" evidence="7">
    <location>
        <begin position="467"/>
        <end position="478"/>
    </location>
</feature>
<keyword evidence="3" id="KW-0067">ATP-binding</keyword>
<name>A0A8H4NXQ0_9HYPO</name>
<dbReference type="AlphaFoldDB" id="A0A8H4NXQ0"/>
<dbReference type="Proteomes" id="UP000605986">
    <property type="component" value="Unassembled WGS sequence"/>
</dbReference>
<keyword evidence="9" id="KW-1185">Reference proteome</keyword>
<feature type="coiled-coil region" evidence="6">
    <location>
        <begin position="313"/>
        <end position="361"/>
    </location>
</feature>
<accession>A0A8H4NXQ0</accession>
<comment type="caution">
    <text evidence="8">The sequence shown here is derived from an EMBL/GenBank/DDBJ whole genome shotgun (WGS) entry which is preliminary data.</text>
</comment>
<evidence type="ECO:0000256" key="5">
    <source>
        <dbReference type="ARBA" id="ARBA00023175"/>
    </source>
</evidence>
<dbReference type="GO" id="GO:0005874">
    <property type="term" value="C:microtubule"/>
    <property type="evidence" value="ECO:0007669"/>
    <property type="project" value="UniProtKB-KW"/>
</dbReference>
<proteinExistence type="predicted"/>
<dbReference type="OrthoDB" id="4332097at2759"/>
<evidence type="ECO:0000256" key="7">
    <source>
        <dbReference type="SAM" id="MobiDB-lite"/>
    </source>
</evidence>
<dbReference type="PANTHER" id="PTHR37739">
    <property type="entry name" value="KINESIN-LIKE PROTEIN KIN-12D"/>
    <property type="match status" value="1"/>
</dbReference>
<reference evidence="8" key="1">
    <citation type="submission" date="2020-01" db="EMBL/GenBank/DDBJ databases">
        <title>Identification and distribution of gene clusters putatively required for synthesis of sphingolipid metabolism inhibitors in phylogenetically diverse species of the filamentous fungus Fusarium.</title>
        <authorList>
            <person name="Kim H.-S."/>
            <person name="Busman M."/>
            <person name="Brown D.W."/>
            <person name="Divon H."/>
            <person name="Uhlig S."/>
            <person name="Proctor R.H."/>
        </authorList>
    </citation>
    <scope>NUCLEOTIDE SEQUENCE</scope>
    <source>
        <strain evidence="8">NRRL 53441</strain>
    </source>
</reference>
<keyword evidence="1" id="KW-0493">Microtubule</keyword>
<dbReference type="InterPro" id="IPR044986">
    <property type="entry name" value="KIF15/KIN-12"/>
</dbReference>
<feature type="compositionally biased region" description="Basic and acidic residues" evidence="7">
    <location>
        <begin position="479"/>
        <end position="492"/>
    </location>
</feature>
<evidence type="ECO:0000256" key="3">
    <source>
        <dbReference type="ARBA" id="ARBA00022840"/>
    </source>
</evidence>
<evidence type="ECO:0000256" key="4">
    <source>
        <dbReference type="ARBA" id="ARBA00023054"/>
    </source>
</evidence>
<evidence type="ECO:0000313" key="9">
    <source>
        <dbReference type="Proteomes" id="UP000605986"/>
    </source>
</evidence>
<evidence type="ECO:0000313" key="8">
    <source>
        <dbReference type="EMBL" id="KAF4441572.1"/>
    </source>
</evidence>
<gene>
    <name evidence="8" type="ORF">F53441_11976</name>
</gene>
<evidence type="ECO:0000256" key="6">
    <source>
        <dbReference type="SAM" id="Coils"/>
    </source>
</evidence>
<evidence type="ECO:0000256" key="1">
    <source>
        <dbReference type="ARBA" id="ARBA00022701"/>
    </source>
</evidence>
<keyword evidence="4 6" id="KW-0175">Coiled coil</keyword>
<dbReference type="EMBL" id="JAADJG010000618">
    <property type="protein sequence ID" value="KAF4441572.1"/>
    <property type="molecule type" value="Genomic_DNA"/>
</dbReference>
<protein>
    <submittedName>
        <fullName evidence="8">Uncharacterized protein</fullName>
    </submittedName>
</protein>
<dbReference type="GO" id="GO:0005524">
    <property type="term" value="F:ATP binding"/>
    <property type="evidence" value="ECO:0007669"/>
    <property type="project" value="UniProtKB-KW"/>
</dbReference>
<keyword evidence="2" id="KW-0547">Nucleotide-binding</keyword>
<keyword evidence="5" id="KW-0505">Motor protein</keyword>
<sequence>MFIYQGKLKWYNYSDNELFTIIFPKGVIRENDTAYVYTQWTKNKRNVKDQFFQTIVAKEVHNLPGTTDVSFTLSGPWYKYAITTEQNFDKINVHMTSESKGDAKLSLDRVWQAQGQVDPDTALRVWTGIINRSSSTGASIVREQSIFAVPEGFGDGKPVVSFWQWTKDDAGKAKTSSLKSTPMKVVESNDKAIKFTVKNYFDMKCTWDKSNGKLAVDVKNNNGTWFEIADLTQSAAIVPQEHSFDSNNLTATTKGEVELRLPSPQAILPRIHDPMPFPKTLFDTLTHGAAFIEQAGYLTIQAQNKYTALHADFHKQTHLAETLQKDKENLESQIKYLTVERNTANDRIEKLENEAVAASASYLQKVKDLEEAIAGLKDHDAVDESTINKLGEDVNRLMRENMDLYNQLTAAKHDLNRHDAIICALHSENTTLESKKKAAEHALKRQENKNKILQKAYNELTQKLTEAENGNKSLQSQLADEKAVHKETTKKRNEAVDNLKNTTTELDQTKETLKTAENDRNWYVGEHDKLKTKSKQDHLELERYKHRVEKYDDTVGEWKSDVIMNKYNDTKAKAVYEKLRKIHDGN</sequence>
<dbReference type="PANTHER" id="PTHR37739:SF8">
    <property type="entry name" value="KINESIN-LIKE PROTEIN KIN-12D"/>
    <property type="match status" value="1"/>
</dbReference>
<organism evidence="8 9">
    <name type="scientific">Fusarium austroafricanum</name>
    <dbReference type="NCBI Taxonomy" id="2364996"/>
    <lineage>
        <taxon>Eukaryota</taxon>
        <taxon>Fungi</taxon>
        <taxon>Dikarya</taxon>
        <taxon>Ascomycota</taxon>
        <taxon>Pezizomycotina</taxon>
        <taxon>Sordariomycetes</taxon>
        <taxon>Hypocreomycetidae</taxon>
        <taxon>Hypocreales</taxon>
        <taxon>Nectriaceae</taxon>
        <taxon>Fusarium</taxon>
        <taxon>Fusarium concolor species complex</taxon>
    </lineage>
</organism>
<feature type="region of interest" description="Disordered" evidence="7">
    <location>
        <begin position="467"/>
        <end position="492"/>
    </location>
</feature>
<evidence type="ECO:0000256" key="2">
    <source>
        <dbReference type="ARBA" id="ARBA00022741"/>
    </source>
</evidence>